<evidence type="ECO:0000313" key="1">
    <source>
        <dbReference type="EMBL" id="KAG0318728.1"/>
    </source>
</evidence>
<sequence>MEHTQSFRLIGTTQIENIPIQYVDGQSVVYWESIERAFPGVRQVKNGDVAIHHCIKSFPDVVLDVVLSSATEPLDVDPLMEPPSVNPTAALADALTVGSIDALADLPSKDNYVEGLKVANALPEMPSSDIRAHTLSPGSSTLSPISHSKVRVTSKTALSFKHVVQLASKKANEFGSEGLIQELRGDMARMIKL</sequence>
<protein>
    <submittedName>
        <fullName evidence="1">Uncharacterized protein</fullName>
    </submittedName>
</protein>
<keyword evidence="2" id="KW-1185">Reference proteome</keyword>
<organism evidence="1 2">
    <name type="scientific">Dissophora globulifera</name>
    <dbReference type="NCBI Taxonomy" id="979702"/>
    <lineage>
        <taxon>Eukaryota</taxon>
        <taxon>Fungi</taxon>
        <taxon>Fungi incertae sedis</taxon>
        <taxon>Mucoromycota</taxon>
        <taxon>Mortierellomycotina</taxon>
        <taxon>Mortierellomycetes</taxon>
        <taxon>Mortierellales</taxon>
        <taxon>Mortierellaceae</taxon>
        <taxon>Dissophora</taxon>
    </lineage>
</organism>
<evidence type="ECO:0000313" key="2">
    <source>
        <dbReference type="Proteomes" id="UP000738325"/>
    </source>
</evidence>
<gene>
    <name evidence="1" type="ORF">BGZ99_005483</name>
</gene>
<name>A0A9P6RHG3_9FUNG</name>
<dbReference type="Proteomes" id="UP000738325">
    <property type="component" value="Unassembled WGS sequence"/>
</dbReference>
<proteinExistence type="predicted"/>
<dbReference type="OrthoDB" id="2395959at2759"/>
<comment type="caution">
    <text evidence="1">The sequence shown here is derived from an EMBL/GenBank/DDBJ whole genome shotgun (WGS) entry which is preliminary data.</text>
</comment>
<dbReference type="AlphaFoldDB" id="A0A9P6RHG3"/>
<reference evidence="1" key="1">
    <citation type="journal article" date="2020" name="Fungal Divers.">
        <title>Resolving the Mortierellaceae phylogeny through synthesis of multi-gene phylogenetics and phylogenomics.</title>
        <authorList>
            <person name="Vandepol N."/>
            <person name="Liber J."/>
            <person name="Desiro A."/>
            <person name="Na H."/>
            <person name="Kennedy M."/>
            <person name="Barry K."/>
            <person name="Grigoriev I.V."/>
            <person name="Miller A.N."/>
            <person name="O'Donnell K."/>
            <person name="Stajich J.E."/>
            <person name="Bonito G."/>
        </authorList>
    </citation>
    <scope>NUCLEOTIDE SEQUENCE</scope>
    <source>
        <strain evidence="1">REB-010B</strain>
    </source>
</reference>
<dbReference type="EMBL" id="JAAAIP010000356">
    <property type="protein sequence ID" value="KAG0318728.1"/>
    <property type="molecule type" value="Genomic_DNA"/>
</dbReference>
<accession>A0A9P6RHG3</accession>